<dbReference type="InterPro" id="IPR002346">
    <property type="entry name" value="Mopterin_DH_FAD-bd"/>
</dbReference>
<dbReference type="RefSeq" id="WP_169380218.1">
    <property type="nucleotide sequence ID" value="NZ_JAAXLA010000007.1"/>
</dbReference>
<dbReference type="Gene3D" id="3.30.465.10">
    <property type="match status" value="1"/>
</dbReference>
<organism evidence="5 6">
    <name type="scientific">Pseudonocardia acidicola</name>
    <dbReference type="NCBI Taxonomy" id="2724939"/>
    <lineage>
        <taxon>Bacteria</taxon>
        <taxon>Bacillati</taxon>
        <taxon>Actinomycetota</taxon>
        <taxon>Actinomycetes</taxon>
        <taxon>Pseudonocardiales</taxon>
        <taxon>Pseudonocardiaceae</taxon>
        <taxon>Pseudonocardia</taxon>
    </lineage>
</organism>
<reference evidence="5 6" key="1">
    <citation type="submission" date="2020-04" db="EMBL/GenBank/DDBJ databases">
        <authorList>
            <person name="Klaysubun C."/>
            <person name="Duangmal K."/>
            <person name="Lipun K."/>
        </authorList>
    </citation>
    <scope>NUCLEOTIDE SEQUENCE [LARGE SCALE GENOMIC DNA]</scope>
    <source>
        <strain evidence="5 6">K10HN5</strain>
    </source>
</reference>
<name>A0ABX1S7F7_9PSEU</name>
<dbReference type="InterPro" id="IPR016166">
    <property type="entry name" value="FAD-bd_PCMH"/>
</dbReference>
<dbReference type="Pfam" id="PF03450">
    <property type="entry name" value="CO_deh_flav_C"/>
    <property type="match status" value="1"/>
</dbReference>
<sequence>MQVLRPQTTADTLRLLADGGEDTKIIAGGTALMLMMRNGLVMPEQLVSLDRLPELNRVTVEPDAVRLGALVSLRGIERSAELATVLPTLTAAVGLVANHRIRQRATIGGCVSEADYASDPPAVLTTLGCEVHVVGIGTDRWIPLSEFLVDYYQTVLQPGELVTEVRIPRPSPTARTTYLKYISRSAEDRPCVGVAAHVDLDSSGRCTDVRVAVAGATATPFTVAEATEACRGAKPDKSAWDEVAAAYSAAISPIGDARGSAEYRKHVTGELVRRALKVLSTGAENGAFRL</sequence>
<evidence type="ECO:0000256" key="1">
    <source>
        <dbReference type="ARBA" id="ARBA00022630"/>
    </source>
</evidence>
<keyword evidence="6" id="KW-1185">Reference proteome</keyword>
<dbReference type="PANTHER" id="PTHR42659">
    <property type="entry name" value="XANTHINE DEHYDROGENASE SUBUNIT C-RELATED"/>
    <property type="match status" value="1"/>
</dbReference>
<accession>A0ABX1S7F7</accession>
<dbReference type="Gene3D" id="3.30.390.50">
    <property type="entry name" value="CO dehydrogenase flavoprotein, C-terminal domain"/>
    <property type="match status" value="1"/>
</dbReference>
<dbReference type="Proteomes" id="UP000820669">
    <property type="component" value="Unassembled WGS sequence"/>
</dbReference>
<dbReference type="InterPro" id="IPR016167">
    <property type="entry name" value="FAD-bd_PCMH_sub1"/>
</dbReference>
<evidence type="ECO:0000259" key="4">
    <source>
        <dbReference type="PROSITE" id="PS51387"/>
    </source>
</evidence>
<protein>
    <submittedName>
        <fullName evidence="5">Xanthine dehydrogenase family protein subunit M</fullName>
    </submittedName>
</protein>
<feature type="domain" description="FAD-binding PCMH-type" evidence="4">
    <location>
        <begin position="1"/>
        <end position="172"/>
    </location>
</feature>
<dbReference type="EMBL" id="JAAXLA010000007">
    <property type="protein sequence ID" value="NMH96827.1"/>
    <property type="molecule type" value="Genomic_DNA"/>
</dbReference>
<gene>
    <name evidence="5" type="ORF">HF526_05780</name>
</gene>
<dbReference type="InterPro" id="IPR036318">
    <property type="entry name" value="FAD-bd_PCMH-like_sf"/>
</dbReference>
<dbReference type="PANTHER" id="PTHR42659:SF2">
    <property type="entry name" value="XANTHINE DEHYDROGENASE SUBUNIT C-RELATED"/>
    <property type="match status" value="1"/>
</dbReference>
<evidence type="ECO:0000256" key="3">
    <source>
        <dbReference type="ARBA" id="ARBA00023002"/>
    </source>
</evidence>
<evidence type="ECO:0000256" key="2">
    <source>
        <dbReference type="ARBA" id="ARBA00022827"/>
    </source>
</evidence>
<dbReference type="InterPro" id="IPR036683">
    <property type="entry name" value="CO_DH_flav_C_dom_sf"/>
</dbReference>
<dbReference type="PROSITE" id="PS51387">
    <property type="entry name" value="FAD_PCMH"/>
    <property type="match status" value="1"/>
</dbReference>
<dbReference type="Gene3D" id="3.30.43.10">
    <property type="entry name" value="Uridine Diphospho-n-acetylenolpyruvylglucosamine Reductase, domain 2"/>
    <property type="match status" value="1"/>
</dbReference>
<dbReference type="SMART" id="SM01092">
    <property type="entry name" value="CO_deh_flav_C"/>
    <property type="match status" value="1"/>
</dbReference>
<dbReference type="SUPFAM" id="SSF56176">
    <property type="entry name" value="FAD-binding/transporter-associated domain-like"/>
    <property type="match status" value="1"/>
</dbReference>
<comment type="caution">
    <text evidence="5">The sequence shown here is derived from an EMBL/GenBank/DDBJ whole genome shotgun (WGS) entry which is preliminary data.</text>
</comment>
<keyword evidence="1" id="KW-0285">Flavoprotein</keyword>
<evidence type="ECO:0000313" key="5">
    <source>
        <dbReference type="EMBL" id="NMH96827.1"/>
    </source>
</evidence>
<evidence type="ECO:0000313" key="6">
    <source>
        <dbReference type="Proteomes" id="UP000820669"/>
    </source>
</evidence>
<dbReference type="InterPro" id="IPR005107">
    <property type="entry name" value="CO_DH_flav_C"/>
</dbReference>
<dbReference type="InterPro" id="IPR051312">
    <property type="entry name" value="Diverse_Substr_Oxidored"/>
</dbReference>
<keyword evidence="3" id="KW-0560">Oxidoreductase</keyword>
<dbReference type="Pfam" id="PF00941">
    <property type="entry name" value="FAD_binding_5"/>
    <property type="match status" value="1"/>
</dbReference>
<keyword evidence="2" id="KW-0274">FAD</keyword>
<dbReference type="SUPFAM" id="SSF55447">
    <property type="entry name" value="CO dehydrogenase flavoprotein C-terminal domain-like"/>
    <property type="match status" value="1"/>
</dbReference>
<dbReference type="InterPro" id="IPR016169">
    <property type="entry name" value="FAD-bd_PCMH_sub2"/>
</dbReference>
<proteinExistence type="predicted"/>